<name>A0A1V9EFN5_9BACT</name>
<proteinExistence type="predicted"/>
<sequence length="136" mass="15535">MSYFIEPEVSGQLGDNTNMDLSIHPPKVERLHFVFYGWLGDDLIECFPVFLITEKLKNALIISELSGYEIKDCQIEESDEFKLLQNVILPNFFWLSITGNVNDDFSIASKKLKISDNAFSFLSQYNLQNAIISKSS</sequence>
<organism evidence="1 2">
    <name type="scientific">Niastella yeongjuensis</name>
    <dbReference type="NCBI Taxonomy" id="354355"/>
    <lineage>
        <taxon>Bacteria</taxon>
        <taxon>Pseudomonadati</taxon>
        <taxon>Bacteroidota</taxon>
        <taxon>Chitinophagia</taxon>
        <taxon>Chitinophagales</taxon>
        <taxon>Chitinophagaceae</taxon>
        <taxon>Niastella</taxon>
    </lineage>
</organism>
<evidence type="ECO:0000313" key="1">
    <source>
        <dbReference type="EMBL" id="OQP44872.1"/>
    </source>
</evidence>
<dbReference type="OrthoDB" id="5879561at2"/>
<protein>
    <submittedName>
        <fullName evidence="1">Uncharacterized protein</fullName>
    </submittedName>
</protein>
<gene>
    <name evidence="1" type="ORF">A4H97_10975</name>
</gene>
<keyword evidence="2" id="KW-1185">Reference proteome</keyword>
<comment type="caution">
    <text evidence="1">The sequence shown here is derived from an EMBL/GenBank/DDBJ whole genome shotgun (WGS) entry which is preliminary data.</text>
</comment>
<evidence type="ECO:0000313" key="2">
    <source>
        <dbReference type="Proteomes" id="UP000192610"/>
    </source>
</evidence>
<dbReference type="AlphaFoldDB" id="A0A1V9EFN5"/>
<dbReference type="Proteomes" id="UP000192610">
    <property type="component" value="Unassembled WGS sequence"/>
</dbReference>
<reference evidence="2" key="1">
    <citation type="submission" date="2016-04" db="EMBL/GenBank/DDBJ databases">
        <authorList>
            <person name="Chen L."/>
            <person name="Zhuang W."/>
            <person name="Wang G."/>
        </authorList>
    </citation>
    <scope>NUCLEOTIDE SEQUENCE [LARGE SCALE GENOMIC DNA]</scope>
    <source>
        <strain evidence="2">17621</strain>
    </source>
</reference>
<dbReference type="EMBL" id="LVXG01000034">
    <property type="protein sequence ID" value="OQP44872.1"/>
    <property type="molecule type" value="Genomic_DNA"/>
</dbReference>
<dbReference type="STRING" id="354355.SAMN05660816_05903"/>
<accession>A0A1V9EFN5</accession>
<dbReference type="RefSeq" id="WP_081202925.1">
    <property type="nucleotide sequence ID" value="NZ_FOCZ01000016.1"/>
</dbReference>